<keyword evidence="3" id="KW-1185">Reference proteome</keyword>
<dbReference type="HOGENOM" id="CLU_2183673_0_0_1"/>
<accession>A0A0D2BVP7</accession>
<dbReference type="EMBL" id="KN847046">
    <property type="protein sequence ID" value="KIW23138.1"/>
    <property type="molecule type" value="Genomic_DNA"/>
</dbReference>
<sequence length="109" mass="12078">MAINSSSDIVLGGDKPATNFPSASQHLAKGLTDREETPKEQASLIFRSSFPTRDPACQIYRESCRGPDTYTRTRHCLFSCESDATHKFQMPRALEELGSNIYLNGHALS</sequence>
<gene>
    <name evidence="2" type="ORF">PV07_11361</name>
</gene>
<name>A0A0D2BVP7_9EURO</name>
<evidence type="ECO:0000256" key="1">
    <source>
        <dbReference type="SAM" id="MobiDB-lite"/>
    </source>
</evidence>
<evidence type="ECO:0000313" key="2">
    <source>
        <dbReference type="EMBL" id="KIW23138.1"/>
    </source>
</evidence>
<dbReference type="VEuPathDB" id="FungiDB:PV07_11361"/>
<dbReference type="AlphaFoldDB" id="A0A0D2BVP7"/>
<dbReference type="RefSeq" id="XP_016243354.1">
    <property type="nucleotide sequence ID" value="XM_016398792.1"/>
</dbReference>
<organism evidence="2 3">
    <name type="scientific">Cladophialophora immunda</name>
    <dbReference type="NCBI Taxonomy" id="569365"/>
    <lineage>
        <taxon>Eukaryota</taxon>
        <taxon>Fungi</taxon>
        <taxon>Dikarya</taxon>
        <taxon>Ascomycota</taxon>
        <taxon>Pezizomycotina</taxon>
        <taxon>Eurotiomycetes</taxon>
        <taxon>Chaetothyriomycetidae</taxon>
        <taxon>Chaetothyriales</taxon>
        <taxon>Herpotrichiellaceae</taxon>
        <taxon>Cladophialophora</taxon>
    </lineage>
</organism>
<dbReference type="GeneID" id="27350555"/>
<proteinExistence type="predicted"/>
<evidence type="ECO:0000313" key="3">
    <source>
        <dbReference type="Proteomes" id="UP000054466"/>
    </source>
</evidence>
<dbReference type="Proteomes" id="UP000054466">
    <property type="component" value="Unassembled WGS sequence"/>
</dbReference>
<reference evidence="2 3" key="1">
    <citation type="submission" date="2015-01" db="EMBL/GenBank/DDBJ databases">
        <title>The Genome Sequence of Cladophialophora immunda CBS83496.</title>
        <authorList>
            <consortium name="The Broad Institute Genomics Platform"/>
            <person name="Cuomo C."/>
            <person name="de Hoog S."/>
            <person name="Gorbushina A."/>
            <person name="Stielow B."/>
            <person name="Teixiera M."/>
            <person name="Abouelleil A."/>
            <person name="Chapman S.B."/>
            <person name="Priest M."/>
            <person name="Young S.K."/>
            <person name="Wortman J."/>
            <person name="Nusbaum C."/>
            <person name="Birren B."/>
        </authorList>
    </citation>
    <scope>NUCLEOTIDE SEQUENCE [LARGE SCALE GENOMIC DNA]</scope>
    <source>
        <strain evidence="2 3">CBS 83496</strain>
    </source>
</reference>
<protein>
    <submittedName>
        <fullName evidence="2">Uncharacterized protein</fullName>
    </submittedName>
</protein>
<feature type="region of interest" description="Disordered" evidence="1">
    <location>
        <begin position="1"/>
        <end position="40"/>
    </location>
</feature>